<dbReference type="PANTHER" id="PTHR30250:SF11">
    <property type="entry name" value="O-ANTIGEN TRANSPORTER-RELATED"/>
    <property type="match status" value="1"/>
</dbReference>
<dbReference type="Proteomes" id="UP000247416">
    <property type="component" value="Unassembled WGS sequence"/>
</dbReference>
<feature type="transmembrane region" description="Helical" evidence="6">
    <location>
        <begin position="409"/>
        <end position="428"/>
    </location>
</feature>
<keyword evidence="8" id="KW-1185">Reference proteome</keyword>
<feature type="transmembrane region" description="Helical" evidence="6">
    <location>
        <begin position="208"/>
        <end position="225"/>
    </location>
</feature>
<evidence type="ECO:0000256" key="2">
    <source>
        <dbReference type="ARBA" id="ARBA00022475"/>
    </source>
</evidence>
<evidence type="ECO:0000256" key="1">
    <source>
        <dbReference type="ARBA" id="ARBA00004651"/>
    </source>
</evidence>
<organism evidence="7 8">
    <name type="scientific">Ureibacillus chungkukjangi</name>
    <dbReference type="NCBI Taxonomy" id="1202712"/>
    <lineage>
        <taxon>Bacteria</taxon>
        <taxon>Bacillati</taxon>
        <taxon>Bacillota</taxon>
        <taxon>Bacilli</taxon>
        <taxon>Bacillales</taxon>
        <taxon>Caryophanaceae</taxon>
        <taxon>Ureibacillus</taxon>
    </lineage>
</organism>
<evidence type="ECO:0000256" key="5">
    <source>
        <dbReference type="ARBA" id="ARBA00023136"/>
    </source>
</evidence>
<keyword evidence="4 6" id="KW-1133">Transmembrane helix</keyword>
<dbReference type="Pfam" id="PF01943">
    <property type="entry name" value="Polysacc_synt"/>
    <property type="match status" value="1"/>
</dbReference>
<keyword evidence="3 6" id="KW-0812">Transmembrane</keyword>
<evidence type="ECO:0000256" key="4">
    <source>
        <dbReference type="ARBA" id="ARBA00022989"/>
    </source>
</evidence>
<gene>
    <name evidence="7" type="ORF">BJ095_1323</name>
</gene>
<accession>A0A318TFC0</accession>
<feature type="transmembrane region" description="Helical" evidence="6">
    <location>
        <begin position="323"/>
        <end position="346"/>
    </location>
</feature>
<evidence type="ECO:0000313" key="7">
    <source>
        <dbReference type="EMBL" id="PYF03253.1"/>
    </source>
</evidence>
<keyword evidence="2" id="KW-1003">Cell membrane</keyword>
<dbReference type="InterPro" id="IPR002797">
    <property type="entry name" value="Polysacc_synth"/>
</dbReference>
<comment type="subcellular location">
    <subcellularLocation>
        <location evidence="1">Cell membrane</location>
        <topology evidence="1">Multi-pass membrane protein</topology>
    </subcellularLocation>
</comment>
<dbReference type="PANTHER" id="PTHR30250">
    <property type="entry name" value="PST FAMILY PREDICTED COLANIC ACID TRANSPORTER"/>
    <property type="match status" value="1"/>
</dbReference>
<reference evidence="7 8" key="1">
    <citation type="submission" date="2018-06" db="EMBL/GenBank/DDBJ databases">
        <title>Genomic Encyclopedia of Archaeal and Bacterial Type Strains, Phase II (KMG-II): from individual species to whole genera.</title>
        <authorList>
            <person name="Goeker M."/>
        </authorList>
    </citation>
    <scope>NUCLEOTIDE SEQUENCE [LARGE SCALE GENOMIC DNA]</scope>
    <source>
        <strain evidence="7 8">KACC 16626</strain>
    </source>
</reference>
<sequence length="467" mass="52784">MNIYKKLINNSLIFAVGNLGSKLIVIFLVPLYTYNLTTSEFGMVDLLTATISLLLPIFTLSVSDAVLRFVMDKNYDKQAVLINSLVVIFIGFILLITIYPILIIIIPFHDYILYFYILMLSQSIFVTSTQFIRAKGMSKLFAVSGIVNALILLICNILFLVILNMGIIGYLVSLIVAFTLSSFFVCFAGQVKRDLDFKKVNIKLLKEMLQYSIPLMPNAIMWWVMGLSDRYIVTYFLGASANGLYAVANKVPSLLSMANGIFFQAWQMSAIEEAESKDKSKFFTNVFNVFSIFMLVLTSFILVHLKFVMGFFVSGDFYLSWQYVPFLLLGVVFSSFSGFLGTNYIAAKKTSGVFKTSVIGAIINIVINLTLIPIIGINGAAIGTMLSFAIIWLLRINDTKEFVSIKLNISKLLLTLSTIITQIFVLYMNCKFEYLIQMCLFFLIILINFNEFKLITQKVKIVVKKRF</sequence>
<feature type="transmembrane region" description="Helical" evidence="6">
    <location>
        <begin position="111"/>
        <end position="128"/>
    </location>
</feature>
<dbReference type="OrthoDB" id="3249502at2"/>
<evidence type="ECO:0000256" key="6">
    <source>
        <dbReference type="SAM" id="Phobius"/>
    </source>
</evidence>
<dbReference type="EMBL" id="QJTJ01000032">
    <property type="protein sequence ID" value="PYF03253.1"/>
    <property type="molecule type" value="Genomic_DNA"/>
</dbReference>
<proteinExistence type="predicted"/>
<feature type="transmembrane region" description="Helical" evidence="6">
    <location>
        <begin position="231"/>
        <end position="248"/>
    </location>
</feature>
<dbReference type="InterPro" id="IPR050833">
    <property type="entry name" value="Poly_Biosynth_Transport"/>
</dbReference>
<feature type="transmembrane region" description="Helical" evidence="6">
    <location>
        <begin position="282"/>
        <end position="303"/>
    </location>
</feature>
<dbReference type="RefSeq" id="WP_107932899.1">
    <property type="nucleotide sequence ID" value="NZ_PYWJ01000004.1"/>
</dbReference>
<feature type="transmembrane region" description="Helical" evidence="6">
    <location>
        <begin position="140"/>
        <end position="161"/>
    </location>
</feature>
<feature type="transmembrane region" description="Helical" evidence="6">
    <location>
        <begin position="79"/>
        <end position="105"/>
    </location>
</feature>
<dbReference type="AlphaFoldDB" id="A0A318TFC0"/>
<feature type="transmembrane region" description="Helical" evidence="6">
    <location>
        <begin position="353"/>
        <end position="374"/>
    </location>
</feature>
<comment type="caution">
    <text evidence="7">The sequence shown here is derived from an EMBL/GenBank/DDBJ whole genome shotgun (WGS) entry which is preliminary data.</text>
</comment>
<feature type="transmembrane region" description="Helical" evidence="6">
    <location>
        <begin position="46"/>
        <end position="67"/>
    </location>
</feature>
<protein>
    <submittedName>
        <fullName evidence="7">O-antigen/teichoic acid export membrane protein</fullName>
    </submittedName>
</protein>
<feature type="transmembrane region" description="Helical" evidence="6">
    <location>
        <begin position="380"/>
        <end position="397"/>
    </location>
</feature>
<feature type="transmembrane region" description="Helical" evidence="6">
    <location>
        <begin position="167"/>
        <end position="187"/>
    </location>
</feature>
<dbReference type="GO" id="GO:0005886">
    <property type="term" value="C:plasma membrane"/>
    <property type="evidence" value="ECO:0007669"/>
    <property type="project" value="UniProtKB-SubCell"/>
</dbReference>
<feature type="transmembrane region" description="Helical" evidence="6">
    <location>
        <begin position="434"/>
        <end position="456"/>
    </location>
</feature>
<evidence type="ECO:0000313" key="8">
    <source>
        <dbReference type="Proteomes" id="UP000247416"/>
    </source>
</evidence>
<feature type="transmembrane region" description="Helical" evidence="6">
    <location>
        <begin position="12"/>
        <end position="34"/>
    </location>
</feature>
<keyword evidence="5 6" id="KW-0472">Membrane</keyword>
<name>A0A318TFC0_9BACL</name>
<evidence type="ECO:0000256" key="3">
    <source>
        <dbReference type="ARBA" id="ARBA00022692"/>
    </source>
</evidence>